<dbReference type="InterPro" id="IPR038434">
    <property type="entry name" value="YARHG_sf"/>
</dbReference>
<dbReference type="Gene3D" id="1.20.58.1690">
    <property type="match status" value="1"/>
</dbReference>
<comment type="caution">
    <text evidence="4">The sequence shown here is derived from an EMBL/GenBank/DDBJ whole genome shotgun (WGS) entry which is preliminary data.</text>
</comment>
<dbReference type="InterPro" id="IPR025582">
    <property type="entry name" value="YARHG_dom"/>
</dbReference>
<dbReference type="SMART" id="SM01324">
    <property type="entry name" value="YARHG"/>
    <property type="match status" value="1"/>
</dbReference>
<evidence type="ECO:0000313" key="4">
    <source>
        <dbReference type="EMBL" id="HIZ23758.1"/>
    </source>
</evidence>
<dbReference type="AlphaFoldDB" id="A0A9D2IUB2"/>
<gene>
    <name evidence="4" type="ORF">IAA21_13385</name>
</gene>
<evidence type="ECO:0000313" key="5">
    <source>
        <dbReference type="Proteomes" id="UP000824041"/>
    </source>
</evidence>
<sequence>MRKKLRCMSAAFGLGLVLAAVPVYGEEGTGGYGEAYARIMLDYENVFQELKTYGQVMGEYPEINAEFLSGASGSVQNGEKHTRFLLYDLNGDGTPELFIGTGDREMLEHCTIYAIYTFQGGNAIPLMEGIGYRRGTCIICEDGVIKDQSSGSAFDGMIQYRSLPENGTALEDVEAISVHSTMSDQTPRYYHDFGGSPENEISQGEYQMIERRYPQVKNVHVWMCTQDNLSLMRQEKIPYEGPAEQHREDYQAYAKVVEDYEAQYGPMQPSAPEDTTLGMTGLCYLDLLDLNQDGTDELVLAYGWREQQDGYTIKKHASEIWSLRDGEAFKVGNTELFGTNGGIQSVVFTRYQGQLYQVGGSADSFCYRDYYAYGPEGISVVRSSRQDEAEGGMSCSIDGEPVSSEEWTFLEDQWMDGSYTYMLYNDEDGAIQKKIAGVKEAIGCASSSSETAAQNTGGTAQSAGAGSQSPQGGTQSGGSGTGGDTGAAQTGEYILPGSSTEILTEQQIAGMSANDIQMAINEIYARHGRKFSTPEIQAYFDSKSWYQGTIEPESFDGSQLTQVELQNIDFLVQHMQ</sequence>
<name>A0A9D2IUB2_9FIRM</name>
<evidence type="ECO:0000256" key="1">
    <source>
        <dbReference type="SAM" id="MobiDB-lite"/>
    </source>
</evidence>
<dbReference type="EMBL" id="DXBU01000183">
    <property type="protein sequence ID" value="HIZ23758.1"/>
    <property type="molecule type" value="Genomic_DNA"/>
</dbReference>
<feature type="domain" description="YARHG" evidence="3">
    <location>
        <begin position="491"/>
        <end position="576"/>
    </location>
</feature>
<feature type="region of interest" description="Disordered" evidence="1">
    <location>
        <begin position="450"/>
        <end position="492"/>
    </location>
</feature>
<feature type="compositionally biased region" description="Gly residues" evidence="1">
    <location>
        <begin position="474"/>
        <end position="485"/>
    </location>
</feature>
<accession>A0A9D2IUB2</accession>
<feature type="signal peptide" evidence="2">
    <location>
        <begin position="1"/>
        <end position="25"/>
    </location>
</feature>
<feature type="compositionally biased region" description="Low complexity" evidence="1">
    <location>
        <begin position="451"/>
        <end position="473"/>
    </location>
</feature>
<evidence type="ECO:0000259" key="3">
    <source>
        <dbReference type="SMART" id="SM01324"/>
    </source>
</evidence>
<dbReference type="Proteomes" id="UP000824041">
    <property type="component" value="Unassembled WGS sequence"/>
</dbReference>
<dbReference type="Pfam" id="PF13308">
    <property type="entry name" value="YARHG"/>
    <property type="match status" value="1"/>
</dbReference>
<reference evidence="4" key="2">
    <citation type="submission" date="2021-04" db="EMBL/GenBank/DDBJ databases">
        <authorList>
            <person name="Gilroy R."/>
        </authorList>
    </citation>
    <scope>NUCLEOTIDE SEQUENCE</scope>
    <source>
        <strain evidence="4">14324</strain>
    </source>
</reference>
<organism evidence="4 5">
    <name type="scientific">Candidatus Blautia faecigallinarum</name>
    <dbReference type="NCBI Taxonomy" id="2838488"/>
    <lineage>
        <taxon>Bacteria</taxon>
        <taxon>Bacillati</taxon>
        <taxon>Bacillota</taxon>
        <taxon>Clostridia</taxon>
        <taxon>Lachnospirales</taxon>
        <taxon>Lachnospiraceae</taxon>
        <taxon>Blautia</taxon>
    </lineage>
</organism>
<protein>
    <submittedName>
        <fullName evidence="4">YARHG domain-containing protein</fullName>
    </submittedName>
</protein>
<evidence type="ECO:0000256" key="2">
    <source>
        <dbReference type="SAM" id="SignalP"/>
    </source>
</evidence>
<reference evidence="4" key="1">
    <citation type="journal article" date="2021" name="PeerJ">
        <title>Extensive microbial diversity within the chicken gut microbiome revealed by metagenomics and culture.</title>
        <authorList>
            <person name="Gilroy R."/>
            <person name="Ravi A."/>
            <person name="Getino M."/>
            <person name="Pursley I."/>
            <person name="Horton D.L."/>
            <person name="Alikhan N.F."/>
            <person name="Baker D."/>
            <person name="Gharbi K."/>
            <person name="Hall N."/>
            <person name="Watson M."/>
            <person name="Adriaenssens E.M."/>
            <person name="Foster-Nyarko E."/>
            <person name="Jarju S."/>
            <person name="Secka A."/>
            <person name="Antonio M."/>
            <person name="Oren A."/>
            <person name="Chaudhuri R.R."/>
            <person name="La Ragione R."/>
            <person name="Hildebrand F."/>
            <person name="Pallen M.J."/>
        </authorList>
    </citation>
    <scope>NUCLEOTIDE SEQUENCE</scope>
    <source>
        <strain evidence="4">14324</strain>
    </source>
</reference>
<keyword evidence="2" id="KW-0732">Signal</keyword>
<proteinExistence type="predicted"/>
<feature type="chain" id="PRO_5039278720" evidence="2">
    <location>
        <begin position="26"/>
        <end position="576"/>
    </location>
</feature>